<feature type="region of interest" description="Disordered" evidence="1">
    <location>
        <begin position="31"/>
        <end position="66"/>
    </location>
</feature>
<evidence type="ECO:0000256" key="1">
    <source>
        <dbReference type="SAM" id="MobiDB-lite"/>
    </source>
</evidence>
<accession>A0A4R7HZB4</accession>
<dbReference type="AlphaFoldDB" id="A0A4R7HZB4"/>
<comment type="caution">
    <text evidence="2">The sequence shown here is derived from an EMBL/GenBank/DDBJ whole genome shotgun (WGS) entry which is preliminary data.</text>
</comment>
<keyword evidence="3" id="KW-1185">Reference proteome</keyword>
<organism evidence="2 3">
    <name type="scientific">Ilumatobacter fluminis</name>
    <dbReference type="NCBI Taxonomy" id="467091"/>
    <lineage>
        <taxon>Bacteria</taxon>
        <taxon>Bacillati</taxon>
        <taxon>Actinomycetota</taxon>
        <taxon>Acidimicrobiia</taxon>
        <taxon>Acidimicrobiales</taxon>
        <taxon>Ilumatobacteraceae</taxon>
        <taxon>Ilumatobacter</taxon>
    </lineage>
</organism>
<reference evidence="2 3" key="1">
    <citation type="submission" date="2019-03" db="EMBL/GenBank/DDBJ databases">
        <title>Sequencing the genomes of 1000 actinobacteria strains.</title>
        <authorList>
            <person name="Klenk H.-P."/>
        </authorList>
    </citation>
    <scope>NUCLEOTIDE SEQUENCE [LARGE SCALE GENOMIC DNA]</scope>
    <source>
        <strain evidence="2 3">DSM 18936</strain>
    </source>
</reference>
<evidence type="ECO:0000313" key="3">
    <source>
        <dbReference type="Proteomes" id="UP000294558"/>
    </source>
</evidence>
<proteinExistence type="predicted"/>
<dbReference type="EMBL" id="SOAU01000001">
    <property type="protein sequence ID" value="TDT16160.1"/>
    <property type="molecule type" value="Genomic_DNA"/>
</dbReference>
<evidence type="ECO:0000313" key="2">
    <source>
        <dbReference type="EMBL" id="TDT16160.1"/>
    </source>
</evidence>
<name>A0A4R7HZB4_9ACTN</name>
<protein>
    <submittedName>
        <fullName evidence="2">Uncharacterized protein</fullName>
    </submittedName>
</protein>
<dbReference type="Proteomes" id="UP000294558">
    <property type="component" value="Unassembled WGS sequence"/>
</dbReference>
<sequence length="164" mass="17002">MRTWAESAERAALRVFAVAVIVAPSAACGDSTAATVSNSTPNATTPTSTSPVTTASTTTSTPTSAPADCAAADLEGADALRFVELLPIVDSDADEAMSTEAWAALNQEWRDAASRVLDGTCETSLLTNCAALGVECRVGPGTDDERFDRLEVAITSGVVRVVWY</sequence>
<gene>
    <name evidence="2" type="ORF">BDK89_1742</name>
</gene>
<dbReference type="RefSeq" id="WP_133868558.1">
    <property type="nucleotide sequence ID" value="NZ_SOAU01000001.1"/>
</dbReference>